<dbReference type="Gene3D" id="1.10.287.370">
    <property type="match status" value="1"/>
</dbReference>
<dbReference type="SUPFAM" id="SSF46579">
    <property type="entry name" value="Prefoldin"/>
    <property type="match status" value="1"/>
</dbReference>
<proteinExistence type="predicted"/>
<dbReference type="EMBL" id="KI536726">
    <property type="protein sequence ID" value="ESR50604.1"/>
    <property type="molecule type" value="Genomic_DNA"/>
</dbReference>
<evidence type="ECO:0000313" key="2">
    <source>
        <dbReference type="Proteomes" id="UP000030687"/>
    </source>
</evidence>
<dbReference type="FunCoup" id="V4VDW2">
    <property type="interactions" value="64"/>
</dbReference>
<dbReference type="eggNOG" id="ENOG502S8EV">
    <property type="taxonomic scope" value="Eukaryota"/>
</dbReference>
<name>V4VDW2_CITCL</name>
<sequence length="79" mass="8777">MAYSTSSSSSNASDFKAHLIKEVKSHEVAIAELNSLSSSRAVYQKNGNIFFRTTNQKATASEQKHLDVTKRKLEMLNIS</sequence>
<keyword evidence="2" id="KW-1185">Reference proteome</keyword>
<evidence type="ECO:0000313" key="1">
    <source>
        <dbReference type="EMBL" id="ESR50604.1"/>
    </source>
</evidence>
<organism evidence="1 2">
    <name type="scientific">Citrus clementina</name>
    <name type="common">Clementine</name>
    <name type="synonym">Citrus deliciosa x Citrus sinensis</name>
    <dbReference type="NCBI Taxonomy" id="85681"/>
    <lineage>
        <taxon>Eukaryota</taxon>
        <taxon>Viridiplantae</taxon>
        <taxon>Streptophyta</taxon>
        <taxon>Embryophyta</taxon>
        <taxon>Tracheophyta</taxon>
        <taxon>Spermatophyta</taxon>
        <taxon>Magnoliopsida</taxon>
        <taxon>eudicotyledons</taxon>
        <taxon>Gunneridae</taxon>
        <taxon>Pentapetalae</taxon>
        <taxon>rosids</taxon>
        <taxon>malvids</taxon>
        <taxon>Sapindales</taxon>
        <taxon>Rutaceae</taxon>
        <taxon>Aurantioideae</taxon>
        <taxon>Citrus</taxon>
    </lineage>
</organism>
<accession>V4VDW2</accession>
<evidence type="ECO:0008006" key="3">
    <source>
        <dbReference type="Google" id="ProtNLM"/>
    </source>
</evidence>
<protein>
    <recommendedName>
        <fullName evidence="3">Prefoldin subunit 1</fullName>
    </recommendedName>
</protein>
<dbReference type="Proteomes" id="UP000030687">
    <property type="component" value="Unassembled WGS sequence"/>
</dbReference>
<dbReference type="InParanoid" id="V4VDW2"/>
<dbReference type="Gramene" id="ESR50604">
    <property type="protein sequence ID" value="ESR50604"/>
    <property type="gene ID" value="CICLE_v10033227mg"/>
</dbReference>
<dbReference type="OrthoDB" id="1894836at2759"/>
<reference evidence="1 2" key="1">
    <citation type="submission" date="2013-10" db="EMBL/GenBank/DDBJ databases">
        <authorList>
            <consortium name="International Citrus Genome Consortium"/>
            <person name="Jenkins J."/>
            <person name="Schmutz J."/>
            <person name="Prochnik S."/>
            <person name="Rokhsar D."/>
            <person name="Gmitter F."/>
            <person name="Ollitrault P."/>
            <person name="Machado M."/>
            <person name="Talon M."/>
            <person name="Wincker P."/>
            <person name="Jaillon O."/>
            <person name="Morgante M."/>
        </authorList>
    </citation>
    <scope>NUCLEOTIDE SEQUENCE</scope>
    <source>
        <strain evidence="2">cv. Clemenules</strain>
    </source>
</reference>
<gene>
    <name evidence="1" type="ORF">CICLE_v10033227mg</name>
</gene>
<dbReference type="OMA" id="NGNIFFC"/>
<dbReference type="GO" id="GO:0009409">
    <property type="term" value="P:response to cold"/>
    <property type="evidence" value="ECO:0007669"/>
    <property type="project" value="UniProtKB-ARBA"/>
</dbReference>
<dbReference type="AlphaFoldDB" id="V4VDW2"/>
<dbReference type="GO" id="GO:0006457">
    <property type="term" value="P:protein folding"/>
    <property type="evidence" value="ECO:0007669"/>
    <property type="project" value="UniProtKB-ARBA"/>
</dbReference>
<dbReference type="InterPro" id="IPR009053">
    <property type="entry name" value="Prefoldin"/>
</dbReference>
<dbReference type="KEGG" id="cic:CICLE_v10033227mg"/>
<dbReference type="STRING" id="85681.V4VDW2"/>